<dbReference type="STRING" id="443144.GM21_0891"/>
<evidence type="ECO:0000313" key="2">
    <source>
        <dbReference type="EMBL" id="ACT16958.1"/>
    </source>
</evidence>
<reference evidence="2" key="1">
    <citation type="submission" date="2009-07" db="EMBL/GenBank/DDBJ databases">
        <title>Complete sequence of Geobacter sp. M21.</title>
        <authorList>
            <consortium name="US DOE Joint Genome Institute"/>
            <person name="Lucas S."/>
            <person name="Copeland A."/>
            <person name="Lapidus A."/>
            <person name="Glavina del Rio T."/>
            <person name="Dalin E."/>
            <person name="Tice H."/>
            <person name="Bruce D."/>
            <person name="Goodwin L."/>
            <person name="Pitluck S."/>
            <person name="Saunders E."/>
            <person name="Brettin T."/>
            <person name="Detter J.C."/>
            <person name="Han C."/>
            <person name="Larimer F."/>
            <person name="Land M."/>
            <person name="Hauser L."/>
            <person name="Kyrpides N."/>
            <person name="Ovchinnikova G."/>
            <person name="Lovley D."/>
        </authorList>
    </citation>
    <scope>NUCLEOTIDE SEQUENCE [LARGE SCALE GENOMIC DNA]</scope>
    <source>
        <strain evidence="2">M21</strain>
    </source>
</reference>
<name>C6E1N9_GEOSM</name>
<dbReference type="KEGG" id="gem:GM21_0891"/>
<feature type="chain" id="PRO_5002963379" evidence="1">
    <location>
        <begin position="18"/>
        <end position="554"/>
    </location>
</feature>
<evidence type="ECO:0000256" key="1">
    <source>
        <dbReference type="SAM" id="SignalP"/>
    </source>
</evidence>
<dbReference type="HOGENOM" id="CLU_446728_0_0_7"/>
<protein>
    <submittedName>
        <fullName evidence="2">Uncharacterized protein</fullName>
    </submittedName>
</protein>
<accession>C6E1N9</accession>
<sequence length="554" mass="57883">MRLKMLLFLILVPVLVAGCGGGSNQSGTAISKLAASQGCVSQDCHATWTSPGSGAVIAEEWRASAHNLKNGAGCADCHEPHAGHPQSCSKCHGGGSGVAIRNPDGAGKCGKCHGLSYPGDVMVAQAPQHFGNISASELNTKYRASYVSSRNVNNCRNCHNPHNPSGAITIARQWAQSAHGNTKAKAYAYYDFKTMGSAQPSSTTFESNCVRCHTTTGYINFVNSGFVDIHAWGSGSDKTKEVTACNACHDDGAGRTYGYGLRNVAVVSIYYNYSSSKSSPTVKLNNNKTLYPDAGASNLCMPCHTGRAVGQMIKDAAALGLNFANVNMPNGHYRSAGATVFQLGGYEFVGRSYSNASFLHSSIGLGNNRGTGGKGPCITCHMTNGTSHLFMPVTLDDVKAVTGVVSATCVKCHDSSFQTSHTAVSLQVRKAGYGAALAMLNIIKTGKSTSTDWDTFDPGNGANTMGASFNYNLLSSEPGAYAHNPLYTKRLIYDSIDWISNAGMDDDVAAAISAATLPGSITNPITKIAYTPAEVAGLKSLAIAYLSGSGGGRP</sequence>
<dbReference type="InterPro" id="IPR036280">
    <property type="entry name" value="Multihaem_cyt_sf"/>
</dbReference>
<dbReference type="PROSITE" id="PS51257">
    <property type="entry name" value="PROKAR_LIPOPROTEIN"/>
    <property type="match status" value="1"/>
</dbReference>
<dbReference type="OrthoDB" id="9777268at2"/>
<organism evidence="2">
    <name type="scientific">Geobacter sp. (strain M21)</name>
    <dbReference type="NCBI Taxonomy" id="443144"/>
    <lineage>
        <taxon>Bacteria</taxon>
        <taxon>Pseudomonadati</taxon>
        <taxon>Thermodesulfobacteriota</taxon>
        <taxon>Desulfuromonadia</taxon>
        <taxon>Geobacterales</taxon>
        <taxon>Geobacteraceae</taxon>
        <taxon>Geobacter</taxon>
    </lineage>
</organism>
<keyword evidence="1" id="KW-0732">Signal</keyword>
<gene>
    <name evidence="2" type="ordered locus">GM21_0891</name>
</gene>
<dbReference type="AlphaFoldDB" id="C6E1N9"/>
<proteinExistence type="predicted"/>
<dbReference type="SUPFAM" id="SSF48695">
    <property type="entry name" value="Multiheme cytochromes"/>
    <property type="match status" value="2"/>
</dbReference>
<dbReference type="Gene3D" id="1.10.1130.10">
    <property type="entry name" value="Flavocytochrome C3, Chain A"/>
    <property type="match status" value="1"/>
</dbReference>
<dbReference type="eggNOG" id="COG3005">
    <property type="taxonomic scope" value="Bacteria"/>
</dbReference>
<feature type="signal peptide" evidence="1">
    <location>
        <begin position="1"/>
        <end position="17"/>
    </location>
</feature>
<dbReference type="EMBL" id="CP001661">
    <property type="protein sequence ID" value="ACT16958.1"/>
    <property type="molecule type" value="Genomic_DNA"/>
</dbReference>